<dbReference type="OrthoDB" id="594147at2"/>
<dbReference type="Gene3D" id="2.40.30.170">
    <property type="match status" value="1"/>
</dbReference>
<dbReference type="RefSeq" id="WP_073404071.1">
    <property type="nucleotide sequence ID" value="NZ_FQTV01000023.1"/>
</dbReference>
<evidence type="ECO:0000256" key="4">
    <source>
        <dbReference type="ARBA" id="ARBA00023136"/>
    </source>
</evidence>
<sequence length="385" mass="44587">MLLPSEFIENSIEAYTYNHSTTSQKIYWVVLLAITLALISLPFIYVDISIQGNGIIRPIAEKTEIKAPVTELVDSVYAYEGKKLRKGDIILRFRMSNSEYKILYQRHRIDDYKTHLADLKFLAKGKQPPTFHSPARQQEYNYYIKREKELGTSLDKAEKDLKRNKLLFTKKVISEEDYDKSFYQYETQKNELASLKENQLSVWQTDLNNYQNLESEMNASFKQELKNKELYVVKSPVNGTLDQFSGIYKNSSVQAGQSLAVVSPDSTLYFEVYVNPRNIGYLSVGMPVNFQIESFDYNEWGTVAGNITEISSDFLTENQSKDSFYKVKCSMKRNYLQLKNGQKGKLKKGMTVSAHFMINKRSLFSLLYQKIDECINPSQFKVTQH</sequence>
<name>A0A1M5H0N0_9BACE</name>
<keyword evidence="4 5" id="KW-0472">Membrane</keyword>
<keyword evidence="8" id="KW-1185">Reference proteome</keyword>
<evidence type="ECO:0000313" key="7">
    <source>
        <dbReference type="EMBL" id="SHG09579.1"/>
    </source>
</evidence>
<accession>A0A1M5H0N0</accession>
<evidence type="ECO:0000256" key="5">
    <source>
        <dbReference type="SAM" id="Phobius"/>
    </source>
</evidence>
<proteinExistence type="predicted"/>
<dbReference type="Proteomes" id="UP000184509">
    <property type="component" value="Unassembled WGS sequence"/>
</dbReference>
<dbReference type="GO" id="GO:0016020">
    <property type="term" value="C:membrane"/>
    <property type="evidence" value="ECO:0007669"/>
    <property type="project" value="UniProtKB-SubCell"/>
</dbReference>
<organism evidence="7 8">
    <name type="scientific">Bacteroides luti</name>
    <dbReference type="NCBI Taxonomy" id="1297750"/>
    <lineage>
        <taxon>Bacteria</taxon>
        <taxon>Pseudomonadati</taxon>
        <taxon>Bacteroidota</taxon>
        <taxon>Bacteroidia</taxon>
        <taxon>Bacteroidales</taxon>
        <taxon>Bacteroidaceae</taxon>
        <taxon>Bacteroides</taxon>
    </lineage>
</organism>
<dbReference type="Gene3D" id="1.10.287.470">
    <property type="entry name" value="Helix hairpin bin"/>
    <property type="match status" value="1"/>
</dbReference>
<comment type="subcellular location">
    <subcellularLocation>
        <location evidence="1">Membrane</location>
        <topology evidence="1">Single-pass membrane protein</topology>
    </subcellularLocation>
</comment>
<feature type="domain" description="AprE-like beta-barrel" evidence="6">
    <location>
        <begin position="268"/>
        <end position="356"/>
    </location>
</feature>
<reference evidence="7 8" key="1">
    <citation type="submission" date="2016-11" db="EMBL/GenBank/DDBJ databases">
        <authorList>
            <person name="Jaros S."/>
            <person name="Januszkiewicz K."/>
            <person name="Wedrychowicz H."/>
        </authorList>
    </citation>
    <scope>NUCLEOTIDE SEQUENCE [LARGE SCALE GENOMIC DNA]</scope>
    <source>
        <strain evidence="7 8">DSM 26991</strain>
    </source>
</reference>
<evidence type="ECO:0000256" key="2">
    <source>
        <dbReference type="ARBA" id="ARBA00022692"/>
    </source>
</evidence>
<evidence type="ECO:0000256" key="1">
    <source>
        <dbReference type="ARBA" id="ARBA00004167"/>
    </source>
</evidence>
<evidence type="ECO:0000259" key="6">
    <source>
        <dbReference type="Pfam" id="PF26002"/>
    </source>
</evidence>
<dbReference type="InterPro" id="IPR050739">
    <property type="entry name" value="MFP"/>
</dbReference>
<dbReference type="STRING" id="1297750.SAMN05444405_12324"/>
<keyword evidence="3 5" id="KW-1133">Transmembrane helix</keyword>
<keyword evidence="2 5" id="KW-0812">Transmembrane</keyword>
<dbReference type="AlphaFoldDB" id="A0A1M5H0N0"/>
<dbReference type="PANTHER" id="PTHR30386">
    <property type="entry name" value="MEMBRANE FUSION SUBUNIT OF EMRAB-TOLC MULTIDRUG EFFLUX PUMP"/>
    <property type="match status" value="1"/>
</dbReference>
<gene>
    <name evidence="7" type="ORF">SAMN05444405_12324</name>
</gene>
<dbReference type="Pfam" id="PF26002">
    <property type="entry name" value="Beta-barrel_AprE"/>
    <property type="match status" value="1"/>
</dbReference>
<dbReference type="InterPro" id="IPR058982">
    <property type="entry name" value="Beta-barrel_AprE"/>
</dbReference>
<protein>
    <submittedName>
        <fullName evidence="7">HlyD family secretion protein</fullName>
    </submittedName>
</protein>
<evidence type="ECO:0000256" key="3">
    <source>
        <dbReference type="ARBA" id="ARBA00022989"/>
    </source>
</evidence>
<dbReference type="EMBL" id="FQTV01000023">
    <property type="protein sequence ID" value="SHG09579.1"/>
    <property type="molecule type" value="Genomic_DNA"/>
</dbReference>
<dbReference type="PANTHER" id="PTHR30386:SF26">
    <property type="entry name" value="TRANSPORT PROTEIN COMB"/>
    <property type="match status" value="1"/>
</dbReference>
<feature type="transmembrane region" description="Helical" evidence="5">
    <location>
        <begin position="26"/>
        <end position="48"/>
    </location>
</feature>
<evidence type="ECO:0000313" key="8">
    <source>
        <dbReference type="Proteomes" id="UP000184509"/>
    </source>
</evidence>